<dbReference type="PANTHER" id="PTHR11346:SF22">
    <property type="entry name" value="GALECTIN-8"/>
    <property type="match status" value="1"/>
</dbReference>
<feature type="domain" description="Galectin" evidence="4">
    <location>
        <begin position="181"/>
        <end position="311"/>
    </location>
</feature>
<dbReference type="InterPro" id="IPR001079">
    <property type="entry name" value="Galectin_CRD"/>
</dbReference>
<dbReference type="PANTHER" id="PTHR11346">
    <property type="entry name" value="GALECTIN"/>
    <property type="match status" value="1"/>
</dbReference>
<feature type="domain" description="Galectin" evidence="4">
    <location>
        <begin position="13"/>
        <end position="146"/>
    </location>
</feature>
<accession>A0A401RX77</accession>
<name>A0A401RX77_CHIPU</name>
<keyword evidence="6" id="KW-1185">Reference proteome</keyword>
<sequence>MSNPTIFNPVIPYSGAIFGGLRRGQMIAVQGVLPKESERFQVDLQCGSGEKPRADVAFHFNPRFRRSGCVVCNTLTCERWGREEIKYEMPFKKGEPFEIIFFVMVDRFKVAVNGKHFVDYQHRISVDRVDTLGISGVVQIQTICFLNSTEQDNPYSTLPIKKTDASGTHAKPTTIPLAVPYMGQIKDGLCPGRTITLQGKVNRNPDRFAINLCVSDSTDIPLHLAPRFKEKAFVRNSFLYQSWGEEERKIDCFPFNPEAYFEIIIYCSSDCFKIAVNGEHLLEYKHRFTDLSKIDMLEVDGNIQLFEVRTW</sequence>
<dbReference type="OrthoDB" id="6251307at2759"/>
<dbReference type="FunFam" id="2.60.120.200:FF:000023">
    <property type="entry name" value="Galectin"/>
    <property type="match status" value="1"/>
</dbReference>
<dbReference type="STRING" id="137246.A0A401RX77"/>
<reference evidence="5 6" key="1">
    <citation type="journal article" date="2018" name="Nat. Ecol. Evol.">
        <title>Shark genomes provide insights into elasmobranch evolution and the origin of vertebrates.</title>
        <authorList>
            <person name="Hara Y"/>
            <person name="Yamaguchi K"/>
            <person name="Onimaru K"/>
            <person name="Kadota M"/>
            <person name="Koyanagi M"/>
            <person name="Keeley SD"/>
            <person name="Tatsumi K"/>
            <person name="Tanaka K"/>
            <person name="Motone F"/>
            <person name="Kageyama Y"/>
            <person name="Nozu R"/>
            <person name="Adachi N"/>
            <person name="Nishimura O"/>
            <person name="Nakagawa R"/>
            <person name="Tanegashima C"/>
            <person name="Kiyatake I"/>
            <person name="Matsumoto R"/>
            <person name="Murakumo K"/>
            <person name="Nishida K"/>
            <person name="Terakita A"/>
            <person name="Kuratani S"/>
            <person name="Sato K"/>
            <person name="Hyodo S Kuraku.S."/>
        </authorList>
    </citation>
    <scope>NUCLEOTIDE SEQUENCE [LARGE SCALE GENOMIC DNA]</scope>
</reference>
<dbReference type="OMA" id="TPYSIRI"/>
<dbReference type="EMBL" id="BEZZ01000016">
    <property type="protein sequence ID" value="GCC22709.1"/>
    <property type="molecule type" value="Genomic_DNA"/>
</dbReference>
<dbReference type="Pfam" id="PF00337">
    <property type="entry name" value="Gal-bind_lectin"/>
    <property type="match status" value="2"/>
</dbReference>
<evidence type="ECO:0000256" key="1">
    <source>
        <dbReference type="ARBA" id="ARBA00022734"/>
    </source>
</evidence>
<dbReference type="GO" id="GO:0005737">
    <property type="term" value="C:cytoplasm"/>
    <property type="evidence" value="ECO:0007669"/>
    <property type="project" value="TreeGrafter"/>
</dbReference>
<gene>
    <name evidence="5" type="ORF">chiPu_0001097</name>
</gene>
<dbReference type="SMART" id="SM00276">
    <property type="entry name" value="GLECT"/>
    <property type="match status" value="2"/>
</dbReference>
<dbReference type="InterPro" id="IPR044156">
    <property type="entry name" value="Galectin-like"/>
</dbReference>
<dbReference type="GO" id="GO:0030246">
    <property type="term" value="F:carbohydrate binding"/>
    <property type="evidence" value="ECO:0007669"/>
    <property type="project" value="UniProtKB-UniRule"/>
</dbReference>
<dbReference type="Gene3D" id="2.60.120.200">
    <property type="match status" value="2"/>
</dbReference>
<proteinExistence type="predicted"/>
<dbReference type="SUPFAM" id="SSF49899">
    <property type="entry name" value="Concanavalin A-like lectins/glucanases"/>
    <property type="match status" value="2"/>
</dbReference>
<dbReference type="PROSITE" id="PS51304">
    <property type="entry name" value="GALECTIN"/>
    <property type="match status" value="2"/>
</dbReference>
<evidence type="ECO:0000256" key="3">
    <source>
        <dbReference type="RuleBase" id="RU102079"/>
    </source>
</evidence>
<protein>
    <recommendedName>
        <fullName evidence="3">Galectin</fullName>
    </recommendedName>
</protein>
<dbReference type="InterPro" id="IPR013320">
    <property type="entry name" value="ConA-like_dom_sf"/>
</dbReference>
<evidence type="ECO:0000313" key="6">
    <source>
        <dbReference type="Proteomes" id="UP000287033"/>
    </source>
</evidence>
<dbReference type="Proteomes" id="UP000287033">
    <property type="component" value="Unassembled WGS sequence"/>
</dbReference>
<dbReference type="FunFam" id="2.60.120.200:FF:000078">
    <property type="entry name" value="Galectin"/>
    <property type="match status" value="1"/>
</dbReference>
<comment type="caution">
    <text evidence="5">The sequence shown here is derived from an EMBL/GenBank/DDBJ whole genome shotgun (WGS) entry which is preliminary data.</text>
</comment>
<dbReference type="SMART" id="SM00908">
    <property type="entry name" value="Gal-bind_lectin"/>
    <property type="match status" value="2"/>
</dbReference>
<dbReference type="AlphaFoldDB" id="A0A401RX77"/>
<evidence type="ECO:0000259" key="4">
    <source>
        <dbReference type="PROSITE" id="PS51304"/>
    </source>
</evidence>
<organism evidence="5 6">
    <name type="scientific">Chiloscyllium punctatum</name>
    <name type="common">Brownbanded bambooshark</name>
    <name type="synonym">Hemiscyllium punctatum</name>
    <dbReference type="NCBI Taxonomy" id="137246"/>
    <lineage>
        <taxon>Eukaryota</taxon>
        <taxon>Metazoa</taxon>
        <taxon>Chordata</taxon>
        <taxon>Craniata</taxon>
        <taxon>Vertebrata</taxon>
        <taxon>Chondrichthyes</taxon>
        <taxon>Elasmobranchii</taxon>
        <taxon>Galeomorphii</taxon>
        <taxon>Galeoidea</taxon>
        <taxon>Orectolobiformes</taxon>
        <taxon>Hemiscylliidae</taxon>
        <taxon>Chiloscyllium</taxon>
    </lineage>
</organism>
<evidence type="ECO:0000256" key="2">
    <source>
        <dbReference type="ARBA" id="ARBA00022737"/>
    </source>
</evidence>
<evidence type="ECO:0000313" key="5">
    <source>
        <dbReference type="EMBL" id="GCC22709.1"/>
    </source>
</evidence>
<keyword evidence="2" id="KW-0677">Repeat</keyword>
<dbReference type="CDD" id="cd00070">
    <property type="entry name" value="GLECT"/>
    <property type="match status" value="2"/>
</dbReference>
<keyword evidence="1 3" id="KW-0430">Lectin</keyword>